<accession>A0A6A6HLP4</accession>
<reference evidence="3" key="1">
    <citation type="journal article" date="2020" name="Stud. Mycol.">
        <title>101 Dothideomycetes genomes: a test case for predicting lifestyles and emergence of pathogens.</title>
        <authorList>
            <person name="Haridas S."/>
            <person name="Albert R."/>
            <person name="Binder M."/>
            <person name="Bloem J."/>
            <person name="Labutti K."/>
            <person name="Salamov A."/>
            <person name="Andreopoulos B."/>
            <person name="Baker S."/>
            <person name="Barry K."/>
            <person name="Bills G."/>
            <person name="Bluhm B."/>
            <person name="Cannon C."/>
            <person name="Castanera R."/>
            <person name="Culley D."/>
            <person name="Daum C."/>
            <person name="Ezra D."/>
            <person name="Gonzalez J."/>
            <person name="Henrissat B."/>
            <person name="Kuo A."/>
            <person name="Liang C."/>
            <person name="Lipzen A."/>
            <person name="Lutzoni F."/>
            <person name="Magnuson J."/>
            <person name="Mondo S."/>
            <person name="Nolan M."/>
            <person name="Ohm R."/>
            <person name="Pangilinan J."/>
            <person name="Park H.-J."/>
            <person name="Ramirez L."/>
            <person name="Alfaro M."/>
            <person name="Sun H."/>
            <person name="Tritt A."/>
            <person name="Yoshinaga Y."/>
            <person name="Zwiers L.-H."/>
            <person name="Turgeon B."/>
            <person name="Goodwin S."/>
            <person name="Spatafora J."/>
            <person name="Crous P."/>
            <person name="Grigoriev I."/>
        </authorList>
    </citation>
    <scope>NUCLEOTIDE SEQUENCE</scope>
    <source>
        <strain evidence="3">Tuck. ex Michener</strain>
    </source>
</reference>
<dbReference type="AlphaFoldDB" id="A0A6A6HLP4"/>
<dbReference type="SUPFAM" id="SSF54495">
    <property type="entry name" value="UBC-like"/>
    <property type="match status" value="1"/>
</dbReference>
<dbReference type="Proteomes" id="UP000800092">
    <property type="component" value="Unassembled WGS sequence"/>
</dbReference>
<dbReference type="OrthoDB" id="9973183at2759"/>
<keyword evidence="4" id="KW-1185">Reference proteome</keyword>
<dbReference type="Gene3D" id="3.10.110.10">
    <property type="entry name" value="Ubiquitin Conjugating Enzyme"/>
    <property type="match status" value="1"/>
</dbReference>
<dbReference type="Pfam" id="PF00179">
    <property type="entry name" value="UQ_con"/>
    <property type="match status" value="1"/>
</dbReference>
<name>A0A6A6HLP4_VIRVR</name>
<dbReference type="InterPro" id="IPR000608">
    <property type="entry name" value="UBC"/>
</dbReference>
<sequence length="159" mass="18189">MAGRHGPTKRLIQELQDYQHEPNEALVELGPVSDDELMRWTAVMRGGKDTSYEGGLWKLDINIPDNYPHAPPEIKFRTPICHPNVNFKTGEICLDLFKSSWTPMYTIATTLNSVYMLLTTPEPDSPLNVDIAQLYRQGDLVGADALIRYYTETYRWDGR</sequence>
<feature type="domain" description="UBC core" evidence="2">
    <location>
        <begin position="6"/>
        <end position="156"/>
    </location>
</feature>
<dbReference type="SMART" id="SM00212">
    <property type="entry name" value="UBCc"/>
    <property type="match status" value="1"/>
</dbReference>
<keyword evidence="1" id="KW-0833">Ubl conjugation pathway</keyword>
<dbReference type="InterPro" id="IPR016135">
    <property type="entry name" value="UBQ-conjugating_enzyme/RWD"/>
</dbReference>
<gene>
    <name evidence="3" type="ORF">EV356DRAFT_572561</name>
</gene>
<dbReference type="PROSITE" id="PS50127">
    <property type="entry name" value="UBC_2"/>
    <property type="match status" value="1"/>
</dbReference>
<evidence type="ECO:0000256" key="1">
    <source>
        <dbReference type="ARBA" id="ARBA00022786"/>
    </source>
</evidence>
<dbReference type="EMBL" id="ML991773">
    <property type="protein sequence ID" value="KAF2239074.1"/>
    <property type="molecule type" value="Genomic_DNA"/>
</dbReference>
<dbReference type="CDD" id="cd23812">
    <property type="entry name" value="UBCc_ScPEX4-like"/>
    <property type="match status" value="1"/>
</dbReference>
<protein>
    <submittedName>
        <fullName evidence="3">Putative ubiquitin conjugating enzyme</fullName>
    </submittedName>
</protein>
<dbReference type="PANTHER" id="PTHR24067">
    <property type="entry name" value="UBIQUITIN-CONJUGATING ENZYME E2"/>
    <property type="match status" value="1"/>
</dbReference>
<evidence type="ECO:0000313" key="3">
    <source>
        <dbReference type="EMBL" id="KAF2239074.1"/>
    </source>
</evidence>
<evidence type="ECO:0000313" key="4">
    <source>
        <dbReference type="Proteomes" id="UP000800092"/>
    </source>
</evidence>
<dbReference type="InterPro" id="IPR050113">
    <property type="entry name" value="Ub_conjugating_enzyme"/>
</dbReference>
<proteinExistence type="predicted"/>
<evidence type="ECO:0000259" key="2">
    <source>
        <dbReference type="PROSITE" id="PS50127"/>
    </source>
</evidence>
<organism evidence="3 4">
    <name type="scientific">Viridothelium virens</name>
    <name type="common">Speckled blister lichen</name>
    <name type="synonym">Trypethelium virens</name>
    <dbReference type="NCBI Taxonomy" id="1048519"/>
    <lineage>
        <taxon>Eukaryota</taxon>
        <taxon>Fungi</taxon>
        <taxon>Dikarya</taxon>
        <taxon>Ascomycota</taxon>
        <taxon>Pezizomycotina</taxon>
        <taxon>Dothideomycetes</taxon>
        <taxon>Dothideomycetes incertae sedis</taxon>
        <taxon>Trypetheliales</taxon>
        <taxon>Trypetheliaceae</taxon>
        <taxon>Viridothelium</taxon>
    </lineage>
</organism>
<dbReference type="FunFam" id="3.10.110.10:FF:000098">
    <property type="entry name" value="Ubiquitin conjugating enzyme (UbcJ)"/>
    <property type="match status" value="1"/>
</dbReference>